<keyword evidence="8" id="KW-1185">Reference proteome</keyword>
<evidence type="ECO:0000259" key="6">
    <source>
        <dbReference type="PROSITE" id="PS50931"/>
    </source>
</evidence>
<dbReference type="SUPFAM" id="SSF53850">
    <property type="entry name" value="Periplasmic binding protein-like II"/>
    <property type="match status" value="1"/>
</dbReference>
<dbReference type="InterPro" id="IPR000847">
    <property type="entry name" value="LysR_HTH_N"/>
</dbReference>
<protein>
    <submittedName>
        <fullName evidence="7">DNA-binding transcriptional LysR family regulator</fullName>
    </submittedName>
</protein>
<accession>A0ABU0C7I0</accession>
<evidence type="ECO:0000256" key="5">
    <source>
        <dbReference type="ARBA" id="ARBA00023163"/>
    </source>
</evidence>
<evidence type="ECO:0000313" key="7">
    <source>
        <dbReference type="EMBL" id="MDQ0326153.1"/>
    </source>
</evidence>
<sequence length="318" mass="34334">MHFDLTDLRLFVAVSELGSMAEAARLHHISVSALHERMKILESRAGVPLLVRTARGSKPTRAGLMVAGHARAVLLQAERLDGAVEAWKQRESGLIKLRANSNAITSFLPDVLASFLARHPDVIVDLEEDTSDEIATAVRSGEADIGIAAENAQLDGIETIPILSDRLVFIAPAGHPLAQRSAVTFTDLLDESFITLDTRSAISAHLKKHAHRLGRELTIRIRVRSFGSVCRMVAAGAGVSIVPASVIPAETLEKGAKVIAISDDWSQRDLVICLPRDRPVSNLVRRLADAVSSPQDNRLAAWRAGQARPHPNSPSARA</sequence>
<dbReference type="GO" id="GO:0003677">
    <property type="term" value="F:DNA binding"/>
    <property type="evidence" value="ECO:0007669"/>
    <property type="project" value="UniProtKB-KW"/>
</dbReference>
<keyword evidence="4 7" id="KW-0238">DNA-binding</keyword>
<comment type="function">
    <text evidence="1">NodD regulates the expression of the nodABCFE genes which encode other nodulation proteins. NodD is also a negative regulator of its own expression. Binds flavonoids as inducers.</text>
</comment>
<organism evidence="7 8">
    <name type="scientific">Rhodopseudomonas julia</name>
    <dbReference type="NCBI Taxonomy" id="200617"/>
    <lineage>
        <taxon>Bacteria</taxon>
        <taxon>Pseudomonadati</taxon>
        <taxon>Pseudomonadota</taxon>
        <taxon>Alphaproteobacteria</taxon>
        <taxon>Hyphomicrobiales</taxon>
        <taxon>Nitrobacteraceae</taxon>
        <taxon>Rhodopseudomonas</taxon>
    </lineage>
</organism>
<dbReference type="PANTHER" id="PTHR30419">
    <property type="entry name" value="HTH-TYPE TRANSCRIPTIONAL REGULATOR YBHD"/>
    <property type="match status" value="1"/>
</dbReference>
<proteinExistence type="inferred from homology"/>
<comment type="caution">
    <text evidence="7">The sequence shown here is derived from an EMBL/GenBank/DDBJ whole genome shotgun (WGS) entry which is preliminary data.</text>
</comment>
<dbReference type="Gene3D" id="3.40.190.290">
    <property type="match status" value="1"/>
</dbReference>
<dbReference type="InterPro" id="IPR005119">
    <property type="entry name" value="LysR_subst-bd"/>
</dbReference>
<dbReference type="Pfam" id="PF00126">
    <property type="entry name" value="HTH_1"/>
    <property type="match status" value="1"/>
</dbReference>
<dbReference type="PANTHER" id="PTHR30419:SF2">
    <property type="entry name" value="LYSR FAMILY TRANSCRIPTIONAL REGULATOR"/>
    <property type="match status" value="1"/>
</dbReference>
<keyword evidence="5" id="KW-0804">Transcription</keyword>
<evidence type="ECO:0000313" key="8">
    <source>
        <dbReference type="Proteomes" id="UP001230253"/>
    </source>
</evidence>
<dbReference type="InterPro" id="IPR036388">
    <property type="entry name" value="WH-like_DNA-bd_sf"/>
</dbReference>
<name>A0ABU0C7I0_9BRAD</name>
<dbReference type="InterPro" id="IPR050950">
    <property type="entry name" value="HTH-type_LysR_regulators"/>
</dbReference>
<dbReference type="Pfam" id="PF03466">
    <property type="entry name" value="LysR_substrate"/>
    <property type="match status" value="1"/>
</dbReference>
<feature type="domain" description="HTH lysR-type" evidence="6">
    <location>
        <begin position="3"/>
        <end position="60"/>
    </location>
</feature>
<dbReference type="SUPFAM" id="SSF46785">
    <property type="entry name" value="Winged helix' DNA-binding domain"/>
    <property type="match status" value="1"/>
</dbReference>
<evidence type="ECO:0000256" key="1">
    <source>
        <dbReference type="ARBA" id="ARBA00003502"/>
    </source>
</evidence>
<gene>
    <name evidence="7" type="ORF">J2R99_002022</name>
</gene>
<dbReference type="Gene3D" id="1.10.10.10">
    <property type="entry name" value="Winged helix-like DNA-binding domain superfamily/Winged helix DNA-binding domain"/>
    <property type="match status" value="1"/>
</dbReference>
<dbReference type="RefSeq" id="WP_307154363.1">
    <property type="nucleotide sequence ID" value="NZ_JAUSUK010000002.1"/>
</dbReference>
<keyword evidence="3" id="KW-0805">Transcription regulation</keyword>
<evidence type="ECO:0000256" key="3">
    <source>
        <dbReference type="ARBA" id="ARBA00023015"/>
    </source>
</evidence>
<evidence type="ECO:0000256" key="4">
    <source>
        <dbReference type="ARBA" id="ARBA00023125"/>
    </source>
</evidence>
<dbReference type="EMBL" id="JAUSUK010000002">
    <property type="protein sequence ID" value="MDQ0326153.1"/>
    <property type="molecule type" value="Genomic_DNA"/>
</dbReference>
<dbReference type="Proteomes" id="UP001230253">
    <property type="component" value="Unassembled WGS sequence"/>
</dbReference>
<reference evidence="7 8" key="1">
    <citation type="submission" date="2023-07" db="EMBL/GenBank/DDBJ databases">
        <title>Genomic Encyclopedia of Type Strains, Phase IV (KMG-IV): sequencing the most valuable type-strain genomes for metagenomic binning, comparative biology and taxonomic classification.</title>
        <authorList>
            <person name="Goeker M."/>
        </authorList>
    </citation>
    <scope>NUCLEOTIDE SEQUENCE [LARGE SCALE GENOMIC DNA]</scope>
    <source>
        <strain evidence="7 8">DSM 11549</strain>
    </source>
</reference>
<evidence type="ECO:0000256" key="2">
    <source>
        <dbReference type="ARBA" id="ARBA00009437"/>
    </source>
</evidence>
<dbReference type="InterPro" id="IPR036390">
    <property type="entry name" value="WH_DNA-bd_sf"/>
</dbReference>
<comment type="similarity">
    <text evidence="2">Belongs to the LysR transcriptional regulatory family.</text>
</comment>
<dbReference type="PROSITE" id="PS50931">
    <property type="entry name" value="HTH_LYSR"/>
    <property type="match status" value="1"/>
</dbReference>
<dbReference type="CDD" id="cd08421">
    <property type="entry name" value="PBP2_LTTR_like_1"/>
    <property type="match status" value="1"/>
</dbReference>